<evidence type="ECO:0000256" key="1">
    <source>
        <dbReference type="ARBA" id="ARBA00022597"/>
    </source>
</evidence>
<feature type="transmembrane region" description="Helical" evidence="2">
    <location>
        <begin position="90"/>
        <end position="114"/>
    </location>
</feature>
<feature type="transmembrane region" description="Helical" evidence="2">
    <location>
        <begin position="388"/>
        <end position="409"/>
    </location>
</feature>
<keyword evidence="2" id="KW-1133">Transmembrane helix</keyword>
<feature type="transmembrane region" description="Helical" evidence="2">
    <location>
        <begin position="232"/>
        <end position="252"/>
    </location>
</feature>
<accession>A0ABW4CTK0</accession>
<feature type="transmembrane region" description="Helical" evidence="2">
    <location>
        <begin position="329"/>
        <end position="352"/>
    </location>
</feature>
<feature type="transmembrane region" description="Helical" evidence="2">
    <location>
        <begin position="304"/>
        <end position="323"/>
    </location>
</feature>
<dbReference type="InterPro" id="IPR039672">
    <property type="entry name" value="MFS_2"/>
</dbReference>
<evidence type="ECO:0000256" key="2">
    <source>
        <dbReference type="SAM" id="Phobius"/>
    </source>
</evidence>
<dbReference type="PANTHER" id="PTHR11328">
    <property type="entry name" value="MAJOR FACILITATOR SUPERFAMILY DOMAIN-CONTAINING PROTEIN"/>
    <property type="match status" value="1"/>
</dbReference>
<dbReference type="EMBL" id="JBHTOK010000003">
    <property type="protein sequence ID" value="MFD1439881.1"/>
    <property type="molecule type" value="Genomic_DNA"/>
</dbReference>
<sequence length="477" mass="52922">MNEPTPAQEPTPKTETRPRERITYWLYFTGQAMGYMTLTAFSTTYLMMNGVNVSAVATAMFIAKLWDVFADALFGVLYDKVHWRSGNKALPWLRLASFTVPITTLILFLIPSGLTPTMKLVWFVIAYIIWDTSYTMSDVPIYAMITSMTAQVNERNSILSMARLFALAGSFLVTVIGPVLVSERVGMSFPQMVAIIAVMTLVLMFPVSVFGKERIKPKAGTESHYHLKDIIHYLRTNKFLGIYYLGYLFWGLTQTDQVVGLFTAYYLFGTALFATLTTVLVAIPTIIFSPFMGRILKRVDKFKLFYFSMIALAVLAFAMYFVGYHNKTMYLIMVVLRAIPVGLIGVLGLTFTPDIVEYGEFKTHIDARGIAFAVQSFAAKLSSMNAPLGLAVLSLFGWKAITASSFAALEAEHVTQSGSALSGLWAVTALVPAIGAVLASIVLTFYKLNDHDVQLMAKVNAGELDRAAAEKQMKNQY</sequence>
<dbReference type="RefSeq" id="WP_125755212.1">
    <property type="nucleotide sequence ID" value="NZ_JBHTOK010000003.1"/>
</dbReference>
<feature type="transmembrane region" description="Helical" evidence="2">
    <location>
        <begin position="264"/>
        <end position="292"/>
    </location>
</feature>
<feature type="transmembrane region" description="Helical" evidence="2">
    <location>
        <begin position="120"/>
        <end position="143"/>
    </location>
</feature>
<feature type="transmembrane region" description="Helical" evidence="2">
    <location>
        <begin position="421"/>
        <end position="446"/>
    </location>
</feature>
<keyword evidence="1" id="KW-0762">Sugar transport</keyword>
<reference evidence="4" key="1">
    <citation type="journal article" date="2019" name="Int. J. Syst. Evol. Microbiol.">
        <title>The Global Catalogue of Microorganisms (GCM) 10K type strain sequencing project: providing services to taxonomists for standard genome sequencing and annotation.</title>
        <authorList>
            <consortium name="The Broad Institute Genomics Platform"/>
            <consortium name="The Broad Institute Genome Sequencing Center for Infectious Disease"/>
            <person name="Wu L."/>
            <person name="Ma J."/>
        </authorList>
    </citation>
    <scope>NUCLEOTIDE SEQUENCE [LARGE SCALE GENOMIC DNA]</scope>
    <source>
        <strain evidence="4">CCM 8912</strain>
    </source>
</reference>
<evidence type="ECO:0000313" key="4">
    <source>
        <dbReference type="Proteomes" id="UP001597212"/>
    </source>
</evidence>
<dbReference type="PANTHER" id="PTHR11328:SF24">
    <property type="entry name" value="MAJOR FACILITATOR SUPERFAMILY (MFS) PROFILE DOMAIN-CONTAINING PROTEIN"/>
    <property type="match status" value="1"/>
</dbReference>
<feature type="transmembrane region" description="Helical" evidence="2">
    <location>
        <begin position="24"/>
        <end position="47"/>
    </location>
</feature>
<organism evidence="3 4">
    <name type="scientific">Lacticaseibacillus hegangensis</name>
    <dbReference type="NCBI Taxonomy" id="2486010"/>
    <lineage>
        <taxon>Bacteria</taxon>
        <taxon>Bacillati</taxon>
        <taxon>Bacillota</taxon>
        <taxon>Bacilli</taxon>
        <taxon>Lactobacillales</taxon>
        <taxon>Lactobacillaceae</taxon>
        <taxon>Lacticaseibacillus</taxon>
    </lineage>
</organism>
<keyword evidence="2" id="KW-0472">Membrane</keyword>
<keyword evidence="2" id="KW-0812">Transmembrane</keyword>
<protein>
    <submittedName>
        <fullName evidence="3">MFS transporter</fullName>
    </submittedName>
</protein>
<keyword evidence="1" id="KW-0813">Transport</keyword>
<dbReference type="Proteomes" id="UP001597212">
    <property type="component" value="Unassembled WGS sequence"/>
</dbReference>
<gene>
    <name evidence="3" type="ORF">ACFQ5K_00550</name>
</gene>
<dbReference type="SUPFAM" id="SSF103473">
    <property type="entry name" value="MFS general substrate transporter"/>
    <property type="match status" value="1"/>
</dbReference>
<feature type="transmembrane region" description="Helical" evidence="2">
    <location>
        <begin position="193"/>
        <end position="211"/>
    </location>
</feature>
<keyword evidence="4" id="KW-1185">Reference proteome</keyword>
<evidence type="ECO:0000313" key="3">
    <source>
        <dbReference type="EMBL" id="MFD1439881.1"/>
    </source>
</evidence>
<dbReference type="Gene3D" id="1.20.1250.20">
    <property type="entry name" value="MFS general substrate transporter like domains"/>
    <property type="match status" value="2"/>
</dbReference>
<dbReference type="Pfam" id="PF13347">
    <property type="entry name" value="MFS_2"/>
    <property type="match status" value="1"/>
</dbReference>
<feature type="transmembrane region" description="Helical" evidence="2">
    <location>
        <begin position="164"/>
        <end position="181"/>
    </location>
</feature>
<dbReference type="InterPro" id="IPR036259">
    <property type="entry name" value="MFS_trans_sf"/>
</dbReference>
<feature type="transmembrane region" description="Helical" evidence="2">
    <location>
        <begin position="53"/>
        <end position="78"/>
    </location>
</feature>
<comment type="caution">
    <text evidence="3">The sequence shown here is derived from an EMBL/GenBank/DDBJ whole genome shotgun (WGS) entry which is preliminary data.</text>
</comment>
<proteinExistence type="predicted"/>
<name>A0ABW4CTK0_9LACO</name>